<dbReference type="HOGENOM" id="CLU_2619994_0_0_12"/>
<dbReference type="KEGG" id="slr:L21SP2_0487"/>
<feature type="region of interest" description="Disordered" evidence="1">
    <location>
        <begin position="1"/>
        <end position="51"/>
    </location>
</feature>
<feature type="compositionally biased region" description="Pro residues" evidence="1">
    <location>
        <begin position="35"/>
        <end position="45"/>
    </location>
</feature>
<proteinExistence type="predicted"/>
<dbReference type="AlphaFoldDB" id="V5WEC7"/>
<gene>
    <name evidence="2" type="ORF">L21SP2_0487</name>
</gene>
<evidence type="ECO:0000313" key="3">
    <source>
        <dbReference type="Proteomes" id="UP000018680"/>
    </source>
</evidence>
<protein>
    <submittedName>
        <fullName evidence="2">Uncharacterized protein</fullName>
    </submittedName>
</protein>
<sequence length="78" mass="8308">MRRVWPPSPLTAQELRRSQCRCRSRQDIGLNSPGAPYPASAPGPEPGGSAISIPGRILGCEPIPMEAQSGGFRNILPV</sequence>
<name>V5WEC7_9SPIO</name>
<organism evidence="2 3">
    <name type="scientific">Salinispira pacifica</name>
    <dbReference type="NCBI Taxonomy" id="1307761"/>
    <lineage>
        <taxon>Bacteria</taxon>
        <taxon>Pseudomonadati</taxon>
        <taxon>Spirochaetota</taxon>
        <taxon>Spirochaetia</taxon>
        <taxon>Spirochaetales</taxon>
        <taxon>Spirochaetaceae</taxon>
        <taxon>Salinispira</taxon>
    </lineage>
</organism>
<dbReference type="EMBL" id="CP006939">
    <property type="protein sequence ID" value="AHC13919.1"/>
    <property type="molecule type" value="Genomic_DNA"/>
</dbReference>
<evidence type="ECO:0000313" key="2">
    <source>
        <dbReference type="EMBL" id="AHC13919.1"/>
    </source>
</evidence>
<accession>V5WEC7</accession>
<reference evidence="2 3" key="1">
    <citation type="journal article" date="2015" name="Stand. Genomic Sci.">
        <title>Complete genome sequence and description of Salinispira pacifica gen. nov., sp. nov., a novel spirochaete isolated form a hypersaline microbial mat.</title>
        <authorList>
            <person name="Ben Hania W."/>
            <person name="Joseph M."/>
            <person name="Schumann P."/>
            <person name="Bunk B."/>
            <person name="Fiebig A."/>
            <person name="Sproer C."/>
            <person name="Klenk H.P."/>
            <person name="Fardeau M.L."/>
            <person name="Spring S."/>
        </authorList>
    </citation>
    <scope>NUCLEOTIDE SEQUENCE [LARGE SCALE GENOMIC DNA]</scope>
    <source>
        <strain evidence="2 3">L21-RPul-D2</strain>
    </source>
</reference>
<dbReference type="Proteomes" id="UP000018680">
    <property type="component" value="Chromosome"/>
</dbReference>
<keyword evidence="3" id="KW-1185">Reference proteome</keyword>
<evidence type="ECO:0000256" key="1">
    <source>
        <dbReference type="SAM" id="MobiDB-lite"/>
    </source>
</evidence>